<dbReference type="Proteomes" id="UP000007115">
    <property type="component" value="Unassembled WGS sequence"/>
</dbReference>
<evidence type="ECO:0000256" key="5">
    <source>
        <dbReference type="ARBA" id="ARBA00023004"/>
    </source>
</evidence>
<keyword evidence="4 6" id="KW-0479">Metal-binding</keyword>
<keyword evidence="5 6" id="KW-0408">Iron</keyword>
<keyword evidence="7" id="KW-0472">Membrane</keyword>
<evidence type="ECO:0000313" key="8">
    <source>
        <dbReference type="EMBL" id="EHK22061.1"/>
    </source>
</evidence>
<evidence type="ECO:0000256" key="3">
    <source>
        <dbReference type="ARBA" id="ARBA00022617"/>
    </source>
</evidence>
<keyword evidence="7" id="KW-1133">Transmembrane helix</keyword>
<keyword evidence="7" id="KW-0812">Transmembrane</keyword>
<name>G9MU23_HYPVG</name>
<evidence type="ECO:0008006" key="10">
    <source>
        <dbReference type="Google" id="ProtNLM"/>
    </source>
</evidence>
<dbReference type="HOGENOM" id="CLU_025001_1_0_1"/>
<keyword evidence="9" id="KW-1185">Reference proteome</keyword>
<dbReference type="InterPro" id="IPR036396">
    <property type="entry name" value="Cyt_P450_sf"/>
</dbReference>
<gene>
    <name evidence="8" type="ORF">TRIVIDRAFT_222495</name>
</gene>
<comment type="cofactor">
    <cofactor evidence="1 6">
        <name>heme</name>
        <dbReference type="ChEBI" id="CHEBI:30413"/>
    </cofactor>
</comment>
<proteinExistence type="inferred from homology"/>
<dbReference type="Pfam" id="PF00067">
    <property type="entry name" value="p450"/>
    <property type="match status" value="2"/>
</dbReference>
<dbReference type="GO" id="GO:0004497">
    <property type="term" value="F:monooxygenase activity"/>
    <property type="evidence" value="ECO:0007669"/>
    <property type="project" value="InterPro"/>
</dbReference>
<evidence type="ECO:0000313" key="9">
    <source>
        <dbReference type="Proteomes" id="UP000007115"/>
    </source>
</evidence>
<feature type="transmembrane region" description="Helical" evidence="7">
    <location>
        <begin position="21"/>
        <end position="39"/>
    </location>
</feature>
<accession>G9MU23</accession>
<dbReference type="PANTHER" id="PTHR24305">
    <property type="entry name" value="CYTOCHROME P450"/>
    <property type="match status" value="1"/>
</dbReference>
<dbReference type="PRINTS" id="PR00385">
    <property type="entry name" value="P450"/>
</dbReference>
<dbReference type="PRINTS" id="PR00463">
    <property type="entry name" value="EP450I"/>
</dbReference>
<dbReference type="STRING" id="413071.G9MU23"/>
<dbReference type="OrthoDB" id="1470350at2759"/>
<comment type="similarity">
    <text evidence="2">Belongs to the cytochrome P450 family.</text>
</comment>
<organism evidence="8 9">
    <name type="scientific">Hypocrea virens (strain Gv29-8 / FGSC 10586)</name>
    <name type="common">Gliocladium virens</name>
    <name type="synonym">Trichoderma virens</name>
    <dbReference type="NCBI Taxonomy" id="413071"/>
    <lineage>
        <taxon>Eukaryota</taxon>
        <taxon>Fungi</taxon>
        <taxon>Dikarya</taxon>
        <taxon>Ascomycota</taxon>
        <taxon>Pezizomycotina</taxon>
        <taxon>Sordariomycetes</taxon>
        <taxon>Hypocreomycetidae</taxon>
        <taxon>Hypocreales</taxon>
        <taxon>Hypocreaceae</taxon>
        <taxon>Trichoderma</taxon>
    </lineage>
</organism>
<dbReference type="GeneID" id="25791679"/>
<comment type="caution">
    <text evidence="8">The sequence shown here is derived from an EMBL/GenBank/DDBJ whole genome shotgun (WGS) entry which is preliminary data.</text>
</comment>
<dbReference type="GO" id="GO:0016705">
    <property type="term" value="F:oxidoreductase activity, acting on paired donors, with incorporation or reduction of molecular oxygen"/>
    <property type="evidence" value="ECO:0007669"/>
    <property type="project" value="InterPro"/>
</dbReference>
<dbReference type="VEuPathDB" id="FungiDB:TRIVIDRAFT_222495"/>
<dbReference type="InterPro" id="IPR050121">
    <property type="entry name" value="Cytochrome_P450_monoxygenase"/>
</dbReference>
<feature type="binding site" description="axial binding residue" evidence="6">
    <location>
        <position position="540"/>
    </location>
    <ligand>
        <name>heme</name>
        <dbReference type="ChEBI" id="CHEBI:30413"/>
    </ligand>
    <ligandPart>
        <name>Fe</name>
        <dbReference type="ChEBI" id="CHEBI:18248"/>
    </ligandPart>
</feature>
<dbReference type="GO" id="GO:0020037">
    <property type="term" value="F:heme binding"/>
    <property type="evidence" value="ECO:0007669"/>
    <property type="project" value="InterPro"/>
</dbReference>
<reference evidence="8 9" key="1">
    <citation type="journal article" date="2011" name="Genome Biol.">
        <title>Comparative genome sequence analysis underscores mycoparasitism as the ancestral life style of Trichoderma.</title>
        <authorList>
            <person name="Kubicek C.P."/>
            <person name="Herrera-Estrella A."/>
            <person name="Seidl-Seiboth V."/>
            <person name="Martinez D.A."/>
            <person name="Druzhinina I.S."/>
            <person name="Thon M."/>
            <person name="Zeilinger S."/>
            <person name="Casas-Flores S."/>
            <person name="Horwitz B.A."/>
            <person name="Mukherjee P.K."/>
            <person name="Mukherjee M."/>
            <person name="Kredics L."/>
            <person name="Alcaraz L.D."/>
            <person name="Aerts A."/>
            <person name="Antal Z."/>
            <person name="Atanasova L."/>
            <person name="Cervantes-Badillo M.G."/>
            <person name="Challacombe J."/>
            <person name="Chertkov O."/>
            <person name="McCluskey K."/>
            <person name="Coulpier F."/>
            <person name="Deshpande N."/>
            <person name="von Doehren H."/>
            <person name="Ebbole D.J."/>
            <person name="Esquivel-Naranjo E.U."/>
            <person name="Fekete E."/>
            <person name="Flipphi M."/>
            <person name="Glaser F."/>
            <person name="Gomez-Rodriguez E.Y."/>
            <person name="Gruber S."/>
            <person name="Han C."/>
            <person name="Henrissat B."/>
            <person name="Hermosa R."/>
            <person name="Hernandez-Onate M."/>
            <person name="Karaffa L."/>
            <person name="Kosti I."/>
            <person name="Le Crom S."/>
            <person name="Lindquist E."/>
            <person name="Lucas S."/>
            <person name="Luebeck M."/>
            <person name="Luebeck P.S."/>
            <person name="Margeot A."/>
            <person name="Metz B."/>
            <person name="Misra M."/>
            <person name="Nevalainen H."/>
            <person name="Omann M."/>
            <person name="Packer N."/>
            <person name="Perrone G."/>
            <person name="Uresti-Rivera E.E."/>
            <person name="Salamov A."/>
            <person name="Schmoll M."/>
            <person name="Seiboth B."/>
            <person name="Shapiro H."/>
            <person name="Sukno S."/>
            <person name="Tamayo-Ramos J.A."/>
            <person name="Tisch D."/>
            <person name="Wiest A."/>
            <person name="Wilkinson H.H."/>
            <person name="Zhang M."/>
            <person name="Coutinho P.M."/>
            <person name="Kenerley C.M."/>
            <person name="Monte E."/>
            <person name="Baker S.E."/>
            <person name="Grigoriev I.V."/>
        </authorList>
    </citation>
    <scope>NUCLEOTIDE SEQUENCE [LARGE SCALE GENOMIC DNA]</scope>
    <source>
        <strain evidence="9">Gv29-8 / FGSC 10586</strain>
    </source>
</reference>
<dbReference type="SUPFAM" id="SSF48264">
    <property type="entry name" value="Cytochrome P450"/>
    <property type="match status" value="1"/>
</dbReference>
<dbReference type="InParanoid" id="G9MU23"/>
<protein>
    <recommendedName>
        <fullName evidence="10">Cytochrome P450 monooxygenase</fullName>
    </recommendedName>
</protein>
<dbReference type="Gene3D" id="1.10.630.10">
    <property type="entry name" value="Cytochrome P450"/>
    <property type="match status" value="1"/>
</dbReference>
<evidence type="ECO:0000256" key="6">
    <source>
        <dbReference type="PIRSR" id="PIRSR602401-1"/>
    </source>
</evidence>
<evidence type="ECO:0000256" key="7">
    <source>
        <dbReference type="SAM" id="Phobius"/>
    </source>
</evidence>
<keyword evidence="3 6" id="KW-0349">Heme</keyword>
<dbReference type="EMBL" id="ABDF02000037">
    <property type="protein sequence ID" value="EHK22061.1"/>
    <property type="molecule type" value="Genomic_DNA"/>
</dbReference>
<evidence type="ECO:0000256" key="2">
    <source>
        <dbReference type="ARBA" id="ARBA00010617"/>
    </source>
</evidence>
<dbReference type="InterPro" id="IPR001128">
    <property type="entry name" value="Cyt_P450"/>
</dbReference>
<evidence type="ECO:0000256" key="4">
    <source>
        <dbReference type="ARBA" id="ARBA00022723"/>
    </source>
</evidence>
<dbReference type="InterPro" id="IPR002401">
    <property type="entry name" value="Cyt_P450_E_grp-I"/>
</dbReference>
<dbReference type="AlphaFoldDB" id="G9MU23"/>
<sequence>MQIDDDGVIYKPSIASPGSPALYAISTTVALYLVYRWLLPKPIPGIPFNKDAKSSLLGDIPSMVKHSMKTQELHDWIVAQNVKLQSPIIQIFARPFSKPWVVVADYQESRDVMLRRTKEFDRSYFWSEVSGSVMPESHIFKRISDDLFKRQRRWLQGLMSPGFQNNVAAAHIYNVCLDFMQLWEEKSRLAQGHPFAAAHDVYYVALDAIWTIVFGPESPDVQTTTRAQVELLSAIKDLPLPQSKDAEVDMPRAPCPETLQSIIDITESYELTVKSPWPSITHWILRQTSSTYKKAFKIKENFIEKEIAKAIQRFQSRSEGNSDIPTANIKSAIDDMIDKETTLAEKEHRQPEIMSRSFFDEILTLLVAAHDTTGTVITWALKILADNPEVQDKLRAELRAMYSEAYTEKRYPTVQEINSISSHYRDAAIEEIIRCSRTESALARTAMVDVELLGHRIPKGTEVFFMGNGPGYFSPAFEIKDSLRSQSYLSGQDKDKFSSWDPKHLEVFDPERWLVEENGQKVFNGTAGPLITFGLGPRGCYGRKMAYSELKIFITLLIWNFELHRCREELSGYKAVDKLVHAPQQCYVKIAKAL</sequence>
<dbReference type="PANTHER" id="PTHR24305:SF232">
    <property type="entry name" value="P450, PUTATIVE (EUROFUNG)-RELATED"/>
    <property type="match status" value="1"/>
</dbReference>
<dbReference type="RefSeq" id="XP_013956254.1">
    <property type="nucleotide sequence ID" value="XM_014100779.1"/>
</dbReference>
<dbReference type="OMA" id="STTMCWG"/>
<dbReference type="GO" id="GO:0005506">
    <property type="term" value="F:iron ion binding"/>
    <property type="evidence" value="ECO:0007669"/>
    <property type="project" value="InterPro"/>
</dbReference>
<dbReference type="eggNOG" id="KOG0157">
    <property type="taxonomic scope" value="Eukaryota"/>
</dbReference>
<evidence type="ECO:0000256" key="1">
    <source>
        <dbReference type="ARBA" id="ARBA00001971"/>
    </source>
</evidence>